<dbReference type="EC" id="3.2.1.55" evidence="3"/>
<evidence type="ECO:0000256" key="2">
    <source>
        <dbReference type="ARBA" id="ARBA00007186"/>
    </source>
</evidence>
<dbReference type="PANTHER" id="PTHR31776:SF26">
    <property type="entry name" value="SECRETED ARABINOSIDASE"/>
    <property type="match status" value="1"/>
</dbReference>
<feature type="domain" description="Alpha-L-arabinofuranosidase C-terminal" evidence="6">
    <location>
        <begin position="688"/>
        <end position="863"/>
    </location>
</feature>
<protein>
    <recommendedName>
        <fullName evidence="3">non-reducing end alpha-L-arabinofuranosidase</fullName>
        <ecNumber evidence="3">3.2.1.55</ecNumber>
    </recommendedName>
</protein>
<evidence type="ECO:0000256" key="5">
    <source>
        <dbReference type="ARBA" id="ARBA00022801"/>
    </source>
</evidence>
<dbReference type="GO" id="GO:0046373">
    <property type="term" value="P:L-arabinose metabolic process"/>
    <property type="evidence" value="ECO:0007669"/>
    <property type="project" value="InterPro"/>
</dbReference>
<dbReference type="RefSeq" id="WP_144064644.1">
    <property type="nucleotide sequence ID" value="NZ_VJZL01000007.1"/>
</dbReference>
<comment type="catalytic activity">
    <reaction evidence="1">
        <text>Hydrolysis of terminal non-reducing alpha-L-arabinofuranoside residues in alpha-L-arabinosides.</text>
        <dbReference type="EC" id="3.2.1.55"/>
    </reaction>
</comment>
<evidence type="ECO:0000259" key="6">
    <source>
        <dbReference type="SMART" id="SM00813"/>
    </source>
</evidence>
<evidence type="ECO:0000256" key="1">
    <source>
        <dbReference type="ARBA" id="ARBA00001462"/>
    </source>
</evidence>
<dbReference type="InterPro" id="IPR017853">
    <property type="entry name" value="GH"/>
</dbReference>
<dbReference type="SUPFAM" id="SSF51445">
    <property type="entry name" value="(Trans)glycosidases"/>
    <property type="match status" value="1"/>
</dbReference>
<dbReference type="EMBL" id="VJZL01000007">
    <property type="protein sequence ID" value="TRX11270.1"/>
    <property type="molecule type" value="Genomic_DNA"/>
</dbReference>
<sequence length="873" mass="97992">MKKVKDLIIRDSKKTNNKKRILILLLIFFTAQFSSSIWAKEPDSVYLFAYTKQDGKRANGLMFAWSADGKKWHTIGSEYRYLKSDYGRDKTLIQPFLLRDEQGIWHCFWTLNEREGLLAHTTSEDLVKWKSQSYNKMLSNDNCLSIEAVKKGDSYDVSWIGKLSGKEKIYSGTTQDFKNFSGVKEIASRANTNLRTTLNINGESATGTVHKVKWSVVDGLMKAQQMVAYKGILNGESTKDDSSRFASLKQLEAKVNLNTSESKSISDLLIGVFFEDLNYAADGGLYAELIQNRDFEYVLSDKEGKDKDWNSRKAWELKGKGASWTIDSISPVHPNNKHYAKLKLESPDAALVSEGFEGIPLKAGDKYNFSLFSRILEGKGGEVLIRLVDKEGKVCGEKTLNCTSANWKKQEIVLTATQTVADAKLEIHPRFQGTVAMDMISLFPQKTFKGRKNGLRADLAQTIADLKPKFMRFPGGCLSHGDGLNNMYRWKNTIGPLEARVPQRNIWDYHQTVGLGYFEYFQFCEDIGAQPLPVVAAGVPCQNSNGGQQGGIPMEQMGEYVQEVLDLIEWANGGVDTKWGKIRSESGHPKPFNLKYIGVGNEDMITDVFEERFTMIYKAIKEKYPEITVIGTSGPFLEGTDYEEGWQIADKLGLSMVDEHGYQSVGWYINNQDFYDSYDRNKAKVYLGEYAARAKGGPNLESALAEALHLANIERNGDVVAMTSYAPLLAKEKFTQWNPDMIYFNNTEVKPTVGYYVQQLFGQNAGDTYIPTSLDLSDRSEAVKKRIVVSVVHDKASGDYIVKLVNLLPVSVKAKLDLSSLGNLDTKVSYTCLSGRPEDKQLRPVTNSTSLSEVMDKEIPAYSFSVLRFKKGK</sequence>
<dbReference type="GO" id="GO:0046556">
    <property type="term" value="F:alpha-L-arabinofuranosidase activity"/>
    <property type="evidence" value="ECO:0007669"/>
    <property type="project" value="UniProtKB-EC"/>
</dbReference>
<dbReference type="Proteomes" id="UP000318669">
    <property type="component" value="Unassembled WGS sequence"/>
</dbReference>
<dbReference type="Pfam" id="PF22848">
    <property type="entry name" value="ASD1_dom"/>
    <property type="match status" value="1"/>
</dbReference>
<evidence type="ECO:0000256" key="4">
    <source>
        <dbReference type="ARBA" id="ARBA00022729"/>
    </source>
</evidence>
<dbReference type="PANTHER" id="PTHR31776">
    <property type="entry name" value="ALPHA-L-ARABINOFURANOSIDASE 1"/>
    <property type="match status" value="1"/>
</dbReference>
<name>A0A553BSN9_9FLAO</name>
<keyword evidence="5" id="KW-0378">Hydrolase</keyword>
<dbReference type="Pfam" id="PF22847">
    <property type="entry name" value="BT_3657-like_N"/>
    <property type="match status" value="1"/>
</dbReference>
<dbReference type="AlphaFoldDB" id="A0A553BSN9"/>
<dbReference type="SMART" id="SM00813">
    <property type="entry name" value="Alpha-L-AF_C"/>
    <property type="match status" value="1"/>
</dbReference>
<dbReference type="InterPro" id="IPR010720">
    <property type="entry name" value="Alpha-L-AF_C"/>
</dbReference>
<comment type="caution">
    <text evidence="7">The sequence shown here is derived from an EMBL/GenBank/DDBJ whole genome shotgun (WGS) entry which is preliminary data.</text>
</comment>
<dbReference type="InterPro" id="IPR023296">
    <property type="entry name" value="Glyco_hydro_beta-prop_sf"/>
</dbReference>
<dbReference type="InterPro" id="IPR055235">
    <property type="entry name" value="ASD1_cat"/>
</dbReference>
<dbReference type="Gene3D" id="2.115.10.20">
    <property type="entry name" value="Glycosyl hydrolase domain, family 43"/>
    <property type="match status" value="1"/>
</dbReference>
<comment type="similarity">
    <text evidence="2">Belongs to the glycosyl hydrolase 51 family.</text>
</comment>
<dbReference type="InterPro" id="IPR051563">
    <property type="entry name" value="Glycosyl_Hydrolase_51"/>
</dbReference>
<evidence type="ECO:0000256" key="3">
    <source>
        <dbReference type="ARBA" id="ARBA00012670"/>
    </source>
</evidence>
<dbReference type="Gene3D" id="2.60.120.260">
    <property type="entry name" value="Galactose-binding domain-like"/>
    <property type="match status" value="1"/>
</dbReference>
<keyword evidence="4" id="KW-0732">Signal</keyword>
<dbReference type="FunFam" id="3.20.20.80:FF:000090">
    <property type="entry name" value="Alpha-L-arabinofuranosidase A"/>
    <property type="match status" value="1"/>
</dbReference>
<dbReference type="Pfam" id="PF06964">
    <property type="entry name" value="Alpha-L-AF_C"/>
    <property type="match status" value="1"/>
</dbReference>
<dbReference type="Gene3D" id="3.20.20.80">
    <property type="entry name" value="Glycosidases"/>
    <property type="match status" value="1"/>
</dbReference>
<evidence type="ECO:0000313" key="8">
    <source>
        <dbReference type="Proteomes" id="UP000318669"/>
    </source>
</evidence>
<dbReference type="SUPFAM" id="SSF75005">
    <property type="entry name" value="Arabinanase/levansucrase/invertase"/>
    <property type="match status" value="1"/>
</dbReference>
<organism evidence="7 8">
    <name type="scientific">Flavobacterium gawalongense</name>
    <dbReference type="NCBI Taxonomy" id="2594432"/>
    <lineage>
        <taxon>Bacteria</taxon>
        <taxon>Pseudomonadati</taxon>
        <taxon>Bacteroidota</taxon>
        <taxon>Flavobacteriia</taxon>
        <taxon>Flavobacteriales</taxon>
        <taxon>Flavobacteriaceae</taxon>
        <taxon>Flavobacterium</taxon>
    </lineage>
</organism>
<gene>
    <name evidence="7" type="ORF">FNW11_05930</name>
</gene>
<evidence type="ECO:0000313" key="7">
    <source>
        <dbReference type="EMBL" id="TRX11270.1"/>
    </source>
</evidence>
<accession>A0A553BSN9</accession>
<proteinExistence type="inferred from homology"/>
<reference evidence="7 8" key="1">
    <citation type="submission" date="2019-07" db="EMBL/GenBank/DDBJ databases">
        <title>Novel species of Flavobacterium.</title>
        <authorList>
            <person name="Liu Q."/>
            <person name="Xin Y.-H."/>
        </authorList>
    </citation>
    <scope>NUCLEOTIDE SEQUENCE [LARGE SCALE GENOMIC DNA]</scope>
    <source>
        <strain evidence="7 8">GSR22</strain>
    </source>
</reference>
<dbReference type="InterPro" id="IPR055133">
    <property type="entry name" value="BT_3657-like_N"/>
</dbReference>
<dbReference type="OrthoDB" id="9758333at2"/>